<dbReference type="PANTHER" id="PTHR23132:SF23">
    <property type="entry name" value="D-ALANINE--D-ALANINE LIGASE B"/>
    <property type="match status" value="1"/>
</dbReference>
<dbReference type="SUPFAM" id="SSF56059">
    <property type="entry name" value="Glutathione synthetase ATP-binding domain-like"/>
    <property type="match status" value="1"/>
</dbReference>
<evidence type="ECO:0000256" key="1">
    <source>
        <dbReference type="ARBA" id="ARBA00010871"/>
    </source>
</evidence>
<dbReference type="InterPro" id="IPR011095">
    <property type="entry name" value="Dala_Dala_lig_C"/>
</dbReference>
<keyword evidence="4" id="KW-0067">ATP-binding</keyword>
<dbReference type="KEGG" id="ttf:THTE_0346"/>
<dbReference type="InterPro" id="IPR011761">
    <property type="entry name" value="ATP-grasp"/>
</dbReference>
<dbReference type="SUPFAM" id="SSF52440">
    <property type="entry name" value="PreATP-grasp domain"/>
    <property type="match status" value="1"/>
</dbReference>
<evidence type="ECO:0000313" key="7">
    <source>
        <dbReference type="Proteomes" id="UP000215086"/>
    </source>
</evidence>
<dbReference type="PANTHER" id="PTHR23132">
    <property type="entry name" value="D-ALANINE--D-ALANINE LIGASE"/>
    <property type="match status" value="1"/>
</dbReference>
<dbReference type="EC" id="6.3.2.4" evidence="6"/>
<evidence type="ECO:0000313" key="6">
    <source>
        <dbReference type="EMBL" id="ASV72948.1"/>
    </source>
</evidence>
<evidence type="ECO:0000256" key="3">
    <source>
        <dbReference type="ARBA" id="ARBA00023316"/>
    </source>
</evidence>
<proteinExistence type="inferred from homology"/>
<dbReference type="Gene3D" id="3.30.1490.20">
    <property type="entry name" value="ATP-grasp fold, A domain"/>
    <property type="match status" value="1"/>
</dbReference>
<organism evidence="6 7">
    <name type="scientific">Thermogutta terrifontis</name>
    <dbReference type="NCBI Taxonomy" id="1331910"/>
    <lineage>
        <taxon>Bacteria</taxon>
        <taxon>Pseudomonadati</taxon>
        <taxon>Planctomycetota</taxon>
        <taxon>Planctomycetia</taxon>
        <taxon>Pirellulales</taxon>
        <taxon>Thermoguttaceae</taxon>
        <taxon>Thermogutta</taxon>
    </lineage>
</organism>
<keyword evidence="3" id="KW-0961">Cell wall biogenesis/degradation</keyword>
<dbReference type="AlphaFoldDB" id="A0A286RAG0"/>
<keyword evidence="7" id="KW-1185">Reference proteome</keyword>
<dbReference type="Proteomes" id="UP000215086">
    <property type="component" value="Chromosome"/>
</dbReference>
<keyword evidence="4" id="KW-0547">Nucleotide-binding</keyword>
<dbReference type="GO" id="GO:0005524">
    <property type="term" value="F:ATP binding"/>
    <property type="evidence" value="ECO:0007669"/>
    <property type="project" value="UniProtKB-UniRule"/>
</dbReference>
<sequence>MRIGLTYDLRSEYLAEGYSEEETAEFDREETVAAIEEAIRANGHEPDRIGRITSLVRRLASGDRWDLVFNIAEGLYGLAREAQVPALLEAYRIPYTFADPRALIISLDKSLAKTLVREAGLPTPPFAVIRSPADVSRVDLPYPLFAKPLAEGTGKGISESSFIGDGTQLREVCHRLLTQFRQPVLVECYLPGREFTVGLLGTGEHARVLGTLEVILRPQAEAHAYSYVNKERCEELVEYRFVSGKGDPQVAEAEQIALEAWRVLDGRDAGRVDLRCDAEGRPQFLEINPLAGLHPTHSDLPMIATAAGMSYHDLIGAIIESALQRVAPDRAPVHAIP</sequence>
<dbReference type="InterPro" id="IPR016185">
    <property type="entry name" value="PreATP-grasp_dom_sf"/>
</dbReference>
<dbReference type="RefSeq" id="WP_095413720.1">
    <property type="nucleotide sequence ID" value="NZ_CP018477.1"/>
</dbReference>
<evidence type="ECO:0000256" key="2">
    <source>
        <dbReference type="ARBA" id="ARBA00022598"/>
    </source>
</evidence>
<protein>
    <submittedName>
        <fullName evidence="6">D-alanine--D-alanine ligase</fullName>
        <ecNumber evidence="6">6.3.2.4</ecNumber>
    </submittedName>
</protein>
<keyword evidence="2 6" id="KW-0436">Ligase</keyword>
<dbReference type="GO" id="GO:0046872">
    <property type="term" value="F:metal ion binding"/>
    <property type="evidence" value="ECO:0007669"/>
    <property type="project" value="InterPro"/>
</dbReference>
<gene>
    <name evidence="6" type="ORF">THTE_0346</name>
</gene>
<dbReference type="EMBL" id="CP018477">
    <property type="protein sequence ID" value="ASV72948.1"/>
    <property type="molecule type" value="Genomic_DNA"/>
</dbReference>
<dbReference type="InterPro" id="IPR013815">
    <property type="entry name" value="ATP_grasp_subdomain_1"/>
</dbReference>
<feature type="domain" description="ATP-grasp" evidence="5">
    <location>
        <begin position="113"/>
        <end position="320"/>
    </location>
</feature>
<dbReference type="GO" id="GO:0071555">
    <property type="term" value="P:cell wall organization"/>
    <property type="evidence" value="ECO:0007669"/>
    <property type="project" value="UniProtKB-KW"/>
</dbReference>
<comment type="similarity">
    <text evidence="1">Belongs to the D-alanine--D-alanine ligase family.</text>
</comment>
<dbReference type="Pfam" id="PF07478">
    <property type="entry name" value="Dala_Dala_lig_C"/>
    <property type="match status" value="1"/>
</dbReference>
<evidence type="ECO:0000256" key="4">
    <source>
        <dbReference type="PROSITE-ProRule" id="PRU00409"/>
    </source>
</evidence>
<dbReference type="PROSITE" id="PS50975">
    <property type="entry name" value="ATP_GRASP"/>
    <property type="match status" value="1"/>
</dbReference>
<evidence type="ECO:0000259" key="5">
    <source>
        <dbReference type="PROSITE" id="PS50975"/>
    </source>
</evidence>
<dbReference type="Gene3D" id="3.40.50.20">
    <property type="match status" value="1"/>
</dbReference>
<name>A0A286RAG0_9BACT</name>
<dbReference type="GO" id="GO:0008716">
    <property type="term" value="F:D-alanine-D-alanine ligase activity"/>
    <property type="evidence" value="ECO:0007669"/>
    <property type="project" value="UniProtKB-EC"/>
</dbReference>
<dbReference type="Gene3D" id="3.30.470.20">
    <property type="entry name" value="ATP-grasp fold, B domain"/>
    <property type="match status" value="1"/>
</dbReference>
<dbReference type="OrthoDB" id="9813261at2"/>
<accession>A0A286RAG0</accession>
<reference evidence="6 7" key="1">
    <citation type="journal article" name="Front. Microbiol.">
        <title>Sugar Metabolism of the First Thermophilic Planctomycete Thermogutta terrifontis: Comparative Genomic and Transcriptomic Approaches.</title>
        <authorList>
            <person name="Elcheninov A.G."/>
            <person name="Menzel P."/>
            <person name="Gudbergsdottir S.R."/>
            <person name="Slesarev A.I."/>
            <person name="Kadnikov V.V."/>
            <person name="Krogh A."/>
            <person name="Bonch-Osmolovskaya E.A."/>
            <person name="Peng X."/>
            <person name="Kublanov I.V."/>
        </authorList>
    </citation>
    <scope>NUCLEOTIDE SEQUENCE [LARGE SCALE GENOMIC DNA]</scope>
    <source>
        <strain evidence="6 7">R1</strain>
    </source>
</reference>